<protein>
    <recommendedName>
        <fullName evidence="4">CDP-alcohol phosphatidyltransferase</fullName>
    </recommendedName>
</protein>
<sequence length="197" mass="23992">MFQNLFNLFNKDKRSTYKVFVIINIIIRLLVGPLILISVWYASIISFFFDWIDGELFKRAGIKRTIYSYSDKILDYYWYLAVIYYIYLASVPNKEIYLLLFIYRSVGQFWFFFSKNEKILIFFPNIFEILFYFYLFSTKFVILRPVVNSSQIYLLIALLTPIKLVREYFLHIENANLSWFFTGKTTYWIDDKFSKRF</sequence>
<name>A0A2H0C3E5_9BACT</name>
<proteinExistence type="predicted"/>
<keyword evidence="1" id="KW-1133">Transmembrane helix</keyword>
<evidence type="ECO:0000313" key="3">
    <source>
        <dbReference type="Proteomes" id="UP000230802"/>
    </source>
</evidence>
<accession>A0A2H0C3E5</accession>
<reference evidence="2 3" key="1">
    <citation type="submission" date="2017-09" db="EMBL/GenBank/DDBJ databases">
        <title>Depth-based differentiation of microbial function through sediment-hosted aquifers and enrichment of novel symbionts in the deep terrestrial subsurface.</title>
        <authorList>
            <person name="Probst A.J."/>
            <person name="Ladd B."/>
            <person name="Jarett J.K."/>
            <person name="Geller-Mcgrath D.E."/>
            <person name="Sieber C.M."/>
            <person name="Emerson J.B."/>
            <person name="Anantharaman K."/>
            <person name="Thomas B.C."/>
            <person name="Malmstrom R."/>
            <person name="Stieglmeier M."/>
            <person name="Klingl A."/>
            <person name="Woyke T."/>
            <person name="Ryan C.M."/>
            <person name="Banfield J.F."/>
        </authorList>
    </citation>
    <scope>NUCLEOTIDE SEQUENCE [LARGE SCALE GENOMIC DNA]</scope>
    <source>
        <strain evidence="2">CG22_combo_CG10-13_8_21_14_all_33_16</strain>
    </source>
</reference>
<keyword evidence="1" id="KW-0812">Transmembrane</keyword>
<feature type="transmembrane region" description="Helical" evidence="1">
    <location>
        <begin position="142"/>
        <end position="162"/>
    </location>
</feature>
<gene>
    <name evidence="2" type="ORF">COW96_02470</name>
</gene>
<evidence type="ECO:0008006" key="4">
    <source>
        <dbReference type="Google" id="ProtNLM"/>
    </source>
</evidence>
<dbReference type="Proteomes" id="UP000230802">
    <property type="component" value="Unassembled WGS sequence"/>
</dbReference>
<feature type="transmembrane region" description="Helical" evidence="1">
    <location>
        <begin position="120"/>
        <end position="136"/>
    </location>
</feature>
<feature type="transmembrane region" description="Helical" evidence="1">
    <location>
        <begin position="73"/>
        <end position="90"/>
    </location>
</feature>
<dbReference type="EMBL" id="PCTD01000106">
    <property type="protein sequence ID" value="PIP64445.1"/>
    <property type="molecule type" value="Genomic_DNA"/>
</dbReference>
<evidence type="ECO:0000256" key="1">
    <source>
        <dbReference type="SAM" id="Phobius"/>
    </source>
</evidence>
<dbReference type="AlphaFoldDB" id="A0A2H0C3E5"/>
<comment type="caution">
    <text evidence="2">The sequence shown here is derived from an EMBL/GenBank/DDBJ whole genome shotgun (WGS) entry which is preliminary data.</text>
</comment>
<evidence type="ECO:0000313" key="2">
    <source>
        <dbReference type="EMBL" id="PIP64445.1"/>
    </source>
</evidence>
<feature type="transmembrane region" description="Helical" evidence="1">
    <location>
        <begin position="20"/>
        <end position="52"/>
    </location>
</feature>
<keyword evidence="1" id="KW-0472">Membrane</keyword>
<organism evidence="2 3">
    <name type="scientific">Candidatus Roizmanbacteria bacterium CG22_combo_CG10-13_8_21_14_all_33_16</name>
    <dbReference type="NCBI Taxonomy" id="1974859"/>
    <lineage>
        <taxon>Bacteria</taxon>
        <taxon>Candidatus Roizmaniibacteriota</taxon>
    </lineage>
</organism>